<protein>
    <submittedName>
        <fullName evidence="1">RSAM-modified peptide</fullName>
    </submittedName>
</protein>
<dbReference type="KEGG" id="hyh:D3Y59_12020"/>
<reference evidence="1 2" key="1">
    <citation type="submission" date="2018-09" db="EMBL/GenBank/DDBJ databases">
        <title>Hymenobacter medium sp. nov., isolated from R2A medium.</title>
        <authorList>
            <person name="Yingchao G."/>
        </authorList>
    </citation>
    <scope>NUCLEOTIDE SEQUENCE [LARGE SCALE GENOMIC DNA]</scope>
    <source>
        <strain evidence="2">sh-6</strain>
    </source>
</reference>
<gene>
    <name evidence="1" type="ORF">D3Y59_12020</name>
</gene>
<evidence type="ECO:0000313" key="2">
    <source>
        <dbReference type="Proteomes" id="UP000262802"/>
    </source>
</evidence>
<proteinExistence type="predicted"/>
<dbReference type="OrthoDB" id="9960617at2"/>
<dbReference type="EMBL" id="CP032317">
    <property type="protein sequence ID" value="AYA37708.1"/>
    <property type="molecule type" value="Genomic_DNA"/>
</dbReference>
<sequence length="57" mass="6346">MKKFDFEKMDNSMFESLDVAKMKRVKGGYTMNTFTVYSNGTSNSNDGTGCQDGVCND</sequence>
<organism evidence="1 2">
    <name type="scientific">Hymenobacter oligotrophus</name>
    <dbReference type="NCBI Taxonomy" id="2319843"/>
    <lineage>
        <taxon>Bacteria</taxon>
        <taxon>Pseudomonadati</taxon>
        <taxon>Bacteroidota</taxon>
        <taxon>Cytophagia</taxon>
        <taxon>Cytophagales</taxon>
        <taxon>Hymenobacteraceae</taxon>
        <taxon>Hymenobacter</taxon>
    </lineage>
</organism>
<name>A0A3B7QX36_9BACT</name>
<dbReference type="AlphaFoldDB" id="A0A3B7QX36"/>
<accession>A0A3B7QX36</accession>
<dbReference type="Proteomes" id="UP000262802">
    <property type="component" value="Chromosome"/>
</dbReference>
<keyword evidence="2" id="KW-1185">Reference proteome</keyword>
<dbReference type="RefSeq" id="WP_119445273.1">
    <property type="nucleotide sequence ID" value="NZ_CP032317.1"/>
</dbReference>
<evidence type="ECO:0000313" key="1">
    <source>
        <dbReference type="EMBL" id="AYA37708.1"/>
    </source>
</evidence>